<proteinExistence type="predicted"/>
<evidence type="ECO:0000313" key="2">
    <source>
        <dbReference type="EMBL" id="JAV95403.1"/>
    </source>
</evidence>
<dbReference type="EMBL" id="GEZM01007104">
    <property type="protein sequence ID" value="JAV95381.1"/>
    <property type="molecule type" value="Transcribed_RNA"/>
</dbReference>
<dbReference type="AlphaFoldDB" id="A0A1Y1NC08"/>
<dbReference type="EMBL" id="GEZM01007103">
    <property type="protein sequence ID" value="JAV95383.1"/>
    <property type="molecule type" value="Transcribed_RNA"/>
</dbReference>
<dbReference type="EMBL" id="GEZM01007102">
    <property type="protein sequence ID" value="JAV95384.1"/>
    <property type="molecule type" value="Transcribed_RNA"/>
</dbReference>
<organism evidence="2">
    <name type="scientific">Photinus pyralis</name>
    <name type="common">Common eastern firefly</name>
    <name type="synonym">Lampyris pyralis</name>
    <dbReference type="NCBI Taxonomy" id="7054"/>
    <lineage>
        <taxon>Eukaryota</taxon>
        <taxon>Metazoa</taxon>
        <taxon>Ecdysozoa</taxon>
        <taxon>Arthropoda</taxon>
        <taxon>Hexapoda</taxon>
        <taxon>Insecta</taxon>
        <taxon>Pterygota</taxon>
        <taxon>Neoptera</taxon>
        <taxon>Endopterygota</taxon>
        <taxon>Coleoptera</taxon>
        <taxon>Polyphaga</taxon>
        <taxon>Elateriformia</taxon>
        <taxon>Elateroidea</taxon>
        <taxon>Lampyridae</taxon>
        <taxon>Lampyrinae</taxon>
        <taxon>Photinus</taxon>
    </lineage>
</organism>
<name>A0A1Y1NC08_PHOPY</name>
<dbReference type="EMBL" id="GEZM01007095">
    <property type="protein sequence ID" value="JAV95401.1"/>
    <property type="molecule type" value="Transcribed_RNA"/>
</dbReference>
<dbReference type="EMBL" id="GEZM01007105">
    <property type="protein sequence ID" value="JAV95377.1"/>
    <property type="molecule type" value="Transcribed_RNA"/>
</dbReference>
<dbReference type="EMBL" id="GEZM01007099">
    <property type="protein sequence ID" value="JAV95390.1"/>
    <property type="molecule type" value="Transcribed_RNA"/>
</dbReference>
<keyword evidence="1" id="KW-1133">Transmembrane helix</keyword>
<sequence length="132" mass="14439">MYGHGPKIKRAMAAKTIPMTIIDQWLLNLSVNHPQNGLDIPYNAENRKKIKPICSGDKLNSRRCGSRVGSRNAQILEITIITILVIITAGTFNSFKMEPPPVPTTKSLTGGRRKTFIGVTAIIATPKTKNGN</sequence>
<dbReference type="EMBL" id="GEZM01007101">
    <property type="protein sequence ID" value="JAV95387.1"/>
    <property type="molecule type" value="Transcribed_RNA"/>
</dbReference>
<dbReference type="EMBL" id="GEZM01007096">
    <property type="protein sequence ID" value="JAV95397.1"/>
    <property type="molecule type" value="Transcribed_RNA"/>
</dbReference>
<accession>A0A1Y1NC08</accession>
<evidence type="ECO:0000256" key="1">
    <source>
        <dbReference type="SAM" id="Phobius"/>
    </source>
</evidence>
<dbReference type="EMBL" id="GEZM01007100">
    <property type="protein sequence ID" value="JAV95388.1"/>
    <property type="molecule type" value="Transcribed_RNA"/>
</dbReference>
<dbReference type="EMBL" id="GEZM01007094">
    <property type="protein sequence ID" value="JAV95403.1"/>
    <property type="molecule type" value="Transcribed_RNA"/>
</dbReference>
<dbReference type="EMBL" id="GEZM01007106">
    <property type="protein sequence ID" value="JAV95375.1"/>
    <property type="molecule type" value="Transcribed_RNA"/>
</dbReference>
<dbReference type="EMBL" id="GEZM01007097">
    <property type="protein sequence ID" value="JAV95396.1"/>
    <property type="molecule type" value="Transcribed_RNA"/>
</dbReference>
<keyword evidence="1" id="KW-0812">Transmembrane</keyword>
<keyword evidence="1" id="KW-0472">Membrane</keyword>
<dbReference type="EMBL" id="GEZM01007098">
    <property type="protein sequence ID" value="JAV95394.1"/>
    <property type="molecule type" value="Transcribed_RNA"/>
</dbReference>
<reference evidence="2" key="1">
    <citation type="journal article" date="2016" name="Sci. Rep.">
        <title>Molecular characterization of firefly nuptial gifts: a multi-omics approach sheds light on postcopulatory sexual selection.</title>
        <authorList>
            <person name="Al-Wathiqui N."/>
            <person name="Fallon T.R."/>
            <person name="South A."/>
            <person name="Weng J.K."/>
            <person name="Lewis S.M."/>
        </authorList>
    </citation>
    <scope>NUCLEOTIDE SEQUENCE</scope>
</reference>
<protein>
    <submittedName>
        <fullName evidence="2">Uncharacterized protein</fullName>
    </submittedName>
</protein>
<feature type="transmembrane region" description="Helical" evidence="1">
    <location>
        <begin position="75"/>
        <end position="95"/>
    </location>
</feature>